<keyword evidence="3" id="KW-1185">Reference proteome</keyword>
<organism evidence="2 3">
    <name type="scientific">Mahella australiensis (strain DSM 15567 / CIP 107919 / 50-1 BON)</name>
    <dbReference type="NCBI Taxonomy" id="697281"/>
    <lineage>
        <taxon>Bacteria</taxon>
        <taxon>Bacillati</taxon>
        <taxon>Bacillota</taxon>
        <taxon>Clostridia</taxon>
        <taxon>Thermoanaerobacterales</taxon>
        <taxon>Thermoanaerobacterales Family IV. Incertae Sedis</taxon>
        <taxon>Mahella</taxon>
    </lineage>
</organism>
<gene>
    <name evidence="2" type="ordered locus">Mahau_0165</name>
</gene>
<dbReference type="InterPro" id="IPR010001">
    <property type="entry name" value="BofA"/>
</dbReference>
<evidence type="ECO:0000256" key="1">
    <source>
        <dbReference type="SAM" id="Phobius"/>
    </source>
</evidence>
<feature type="transmembrane region" description="Helical" evidence="1">
    <location>
        <begin position="12"/>
        <end position="34"/>
    </location>
</feature>
<feature type="transmembrane region" description="Helical" evidence="1">
    <location>
        <begin position="43"/>
        <end position="66"/>
    </location>
</feature>
<protein>
    <submittedName>
        <fullName evidence="2">Pro-sigmaK processing inhibitor BofA</fullName>
    </submittedName>
</protein>
<dbReference type="Pfam" id="PF07441">
    <property type="entry name" value="BofA"/>
    <property type="match status" value="1"/>
</dbReference>
<dbReference type="Proteomes" id="UP000008457">
    <property type="component" value="Chromosome"/>
</dbReference>
<keyword evidence="1" id="KW-0472">Membrane</keyword>
<keyword evidence="1" id="KW-1133">Transmembrane helix</keyword>
<dbReference type="KEGG" id="mas:Mahau_0165"/>
<sequence length="97" mass="10739">MWWFNLLAIDIQFSTILAFAGGLVLLYLVGWLLLVPLKIVWRLIYNGIIGGVVLWLLNLIGSYFGFTLAINPLTALIVGFLGVPGVILLVILKFILP</sequence>
<proteinExistence type="predicted"/>
<dbReference type="RefSeq" id="WP_013779822.1">
    <property type="nucleotide sequence ID" value="NC_015520.1"/>
</dbReference>
<reference evidence="3" key="1">
    <citation type="submission" date="2010-11" db="EMBL/GenBank/DDBJ databases">
        <title>The complete genome of Mahella australiensis DSM 15567.</title>
        <authorList>
            <consortium name="US DOE Joint Genome Institute (JGI-PGF)"/>
            <person name="Lucas S."/>
            <person name="Copeland A."/>
            <person name="Lapidus A."/>
            <person name="Bruce D."/>
            <person name="Goodwin L."/>
            <person name="Pitluck S."/>
            <person name="Kyrpides N."/>
            <person name="Mavromatis K."/>
            <person name="Pagani I."/>
            <person name="Ivanova N."/>
            <person name="Teshima H."/>
            <person name="Brettin T."/>
            <person name="Detter J.C."/>
            <person name="Han C."/>
            <person name="Tapia R."/>
            <person name="Land M."/>
            <person name="Hauser L."/>
            <person name="Markowitz V."/>
            <person name="Cheng J.-F."/>
            <person name="Hugenholtz P."/>
            <person name="Woyke T."/>
            <person name="Wu D."/>
            <person name="Spring S."/>
            <person name="Pukall R."/>
            <person name="Steenblock K."/>
            <person name="Schneider S."/>
            <person name="Klenk H.-P."/>
            <person name="Eisen J.A."/>
        </authorList>
    </citation>
    <scope>NUCLEOTIDE SEQUENCE [LARGE SCALE GENOMIC DNA]</scope>
    <source>
        <strain evidence="3">DSM 15567 / CIP 107919 / 50-1 BON</strain>
    </source>
</reference>
<dbReference type="NCBIfam" id="TIGR02862">
    <property type="entry name" value="spore_BofA"/>
    <property type="match status" value="1"/>
</dbReference>
<name>F3ZWF3_MAHA5</name>
<reference evidence="2 3" key="2">
    <citation type="journal article" date="2011" name="Stand. Genomic Sci.">
        <title>Complete genome sequence of Mahella australiensis type strain (50-1 BON).</title>
        <authorList>
            <person name="Sikorski J."/>
            <person name="Teshima H."/>
            <person name="Nolan M."/>
            <person name="Lucas S."/>
            <person name="Hammon N."/>
            <person name="Deshpande S."/>
            <person name="Cheng J.F."/>
            <person name="Pitluck S."/>
            <person name="Liolios K."/>
            <person name="Pagani I."/>
            <person name="Ivanova N."/>
            <person name="Huntemann M."/>
            <person name="Mavromatis K."/>
            <person name="Ovchinikova G."/>
            <person name="Pati A."/>
            <person name="Tapia R."/>
            <person name="Han C."/>
            <person name="Goodwin L."/>
            <person name="Chen A."/>
            <person name="Palaniappan K."/>
            <person name="Land M."/>
            <person name="Hauser L."/>
            <person name="Ngatchou-Djao O.D."/>
            <person name="Rohde M."/>
            <person name="Pukall R."/>
            <person name="Spring S."/>
            <person name="Abt B."/>
            <person name="Goker M."/>
            <person name="Detter J.C."/>
            <person name="Woyke T."/>
            <person name="Bristow J."/>
            <person name="Markowitz V."/>
            <person name="Hugenholtz P."/>
            <person name="Eisen J.A."/>
            <person name="Kyrpides N.C."/>
            <person name="Klenk H.P."/>
            <person name="Lapidus A."/>
        </authorList>
    </citation>
    <scope>NUCLEOTIDE SEQUENCE [LARGE SCALE GENOMIC DNA]</scope>
    <source>
        <strain evidence="3">DSM 15567 / CIP 107919 / 50-1 BON</strain>
    </source>
</reference>
<feature type="transmembrane region" description="Helical" evidence="1">
    <location>
        <begin position="72"/>
        <end position="96"/>
    </location>
</feature>
<dbReference type="eggNOG" id="ENOG5033C8V">
    <property type="taxonomic scope" value="Bacteria"/>
</dbReference>
<dbReference type="AlphaFoldDB" id="F3ZWF3"/>
<keyword evidence="1" id="KW-0812">Transmembrane</keyword>
<dbReference type="EMBL" id="CP002360">
    <property type="protein sequence ID" value="AEE95388.1"/>
    <property type="molecule type" value="Genomic_DNA"/>
</dbReference>
<accession>F3ZWF3</accession>
<evidence type="ECO:0000313" key="2">
    <source>
        <dbReference type="EMBL" id="AEE95388.1"/>
    </source>
</evidence>
<dbReference type="HOGENOM" id="CLU_167355_2_0_9"/>
<evidence type="ECO:0000313" key="3">
    <source>
        <dbReference type="Proteomes" id="UP000008457"/>
    </source>
</evidence>
<dbReference type="STRING" id="697281.Mahau_0165"/>
<dbReference type="OrthoDB" id="1699162at2"/>